<dbReference type="Gene3D" id="2.10.70.10">
    <property type="entry name" value="Complement Module, domain 1"/>
    <property type="match status" value="1"/>
</dbReference>
<accession>V3ZF01</accession>
<evidence type="ECO:0000256" key="1">
    <source>
        <dbReference type="ARBA" id="ARBA00023157"/>
    </source>
</evidence>
<dbReference type="Proteomes" id="UP000030746">
    <property type="component" value="Unassembled WGS sequence"/>
</dbReference>
<keyword evidence="4" id="KW-1133">Transmembrane helix</keyword>
<feature type="region of interest" description="Disordered" evidence="3">
    <location>
        <begin position="133"/>
        <end position="157"/>
    </location>
</feature>
<evidence type="ECO:0000313" key="6">
    <source>
        <dbReference type="EMBL" id="ESO89733.1"/>
    </source>
</evidence>
<dbReference type="EMBL" id="KB202544">
    <property type="protein sequence ID" value="ESO89733.1"/>
    <property type="molecule type" value="Genomic_DNA"/>
</dbReference>
<feature type="domain" description="Sushi" evidence="5">
    <location>
        <begin position="2"/>
        <end position="71"/>
    </location>
</feature>
<reference evidence="6 7" key="1">
    <citation type="journal article" date="2013" name="Nature">
        <title>Insights into bilaterian evolution from three spiralian genomes.</title>
        <authorList>
            <person name="Simakov O."/>
            <person name="Marletaz F."/>
            <person name="Cho S.J."/>
            <person name="Edsinger-Gonzales E."/>
            <person name="Havlak P."/>
            <person name="Hellsten U."/>
            <person name="Kuo D.H."/>
            <person name="Larsson T."/>
            <person name="Lv J."/>
            <person name="Arendt D."/>
            <person name="Savage R."/>
            <person name="Osoegawa K."/>
            <person name="de Jong P."/>
            <person name="Grimwood J."/>
            <person name="Chapman J.A."/>
            <person name="Shapiro H."/>
            <person name="Aerts A."/>
            <person name="Otillar R.P."/>
            <person name="Terry A.Y."/>
            <person name="Boore J.L."/>
            <person name="Grigoriev I.V."/>
            <person name="Lindberg D.R."/>
            <person name="Seaver E.C."/>
            <person name="Weisblat D.A."/>
            <person name="Putnam N.H."/>
            <person name="Rokhsar D.S."/>
        </authorList>
    </citation>
    <scope>NUCLEOTIDE SEQUENCE [LARGE SCALE GENOMIC DNA]</scope>
</reference>
<dbReference type="SMART" id="SM00032">
    <property type="entry name" value="CCP"/>
    <property type="match status" value="1"/>
</dbReference>
<dbReference type="AlphaFoldDB" id="V3ZF01"/>
<feature type="compositionally biased region" description="Polar residues" evidence="3">
    <location>
        <begin position="206"/>
        <end position="227"/>
    </location>
</feature>
<protein>
    <recommendedName>
        <fullName evidence="5">Sushi domain-containing protein</fullName>
    </recommendedName>
</protein>
<keyword evidence="1" id="KW-1015">Disulfide bond</keyword>
<keyword evidence="2" id="KW-0768">Sushi</keyword>
<keyword evidence="4" id="KW-0812">Transmembrane</keyword>
<dbReference type="CTD" id="20239829"/>
<dbReference type="KEGG" id="lgi:LOTGIDRAFT_164755"/>
<gene>
    <name evidence="6" type="ORF">LOTGIDRAFT_164755</name>
</gene>
<proteinExistence type="predicted"/>
<feature type="transmembrane region" description="Helical" evidence="4">
    <location>
        <begin position="97"/>
        <end position="122"/>
    </location>
</feature>
<comment type="caution">
    <text evidence="2">Lacks conserved residue(s) required for the propagation of feature annotation.</text>
</comment>
<name>V3ZF01_LOTGI</name>
<evidence type="ECO:0000256" key="2">
    <source>
        <dbReference type="PROSITE-ProRule" id="PRU00302"/>
    </source>
</evidence>
<keyword evidence="7" id="KW-1185">Reference proteome</keyword>
<dbReference type="RefSeq" id="XP_009059525.1">
    <property type="nucleotide sequence ID" value="XM_009061277.1"/>
</dbReference>
<feature type="compositionally biased region" description="Polar residues" evidence="3">
    <location>
        <begin position="133"/>
        <end position="142"/>
    </location>
</feature>
<dbReference type="CDD" id="cd00033">
    <property type="entry name" value="CCP"/>
    <property type="match status" value="1"/>
</dbReference>
<dbReference type="OrthoDB" id="6086550at2759"/>
<evidence type="ECO:0000256" key="3">
    <source>
        <dbReference type="SAM" id="MobiDB-lite"/>
    </source>
</evidence>
<evidence type="ECO:0000256" key="4">
    <source>
        <dbReference type="SAM" id="Phobius"/>
    </source>
</evidence>
<sequence>MPNCPRLADPQPVIITIKNAAELKLSNYDTSLGTVTEISCLGYPEYIPIGPKSLKCLSSGSWNDSIPTCEAARFVTSTTTTIEESDPTVLVDSDISMLPIICVAVLLALVFLVLVILVACTVRFWKKPKSPQTEASTFSERNSQLRRSEPNLYSRPPTMFNTRQYADSWDSVSVDFDRRGGAVPDGDAGYDFIYNGSIVTAINSNTGNGRPDYRNSSPKHWSNSFSTHAYREPKQGLQNRPHPDY</sequence>
<evidence type="ECO:0000313" key="7">
    <source>
        <dbReference type="Proteomes" id="UP000030746"/>
    </source>
</evidence>
<feature type="region of interest" description="Disordered" evidence="3">
    <location>
        <begin position="206"/>
        <end position="245"/>
    </location>
</feature>
<dbReference type="InterPro" id="IPR035976">
    <property type="entry name" value="Sushi/SCR/CCP_sf"/>
</dbReference>
<dbReference type="PROSITE" id="PS50923">
    <property type="entry name" value="SUSHI"/>
    <property type="match status" value="1"/>
</dbReference>
<dbReference type="InterPro" id="IPR000436">
    <property type="entry name" value="Sushi_SCR_CCP_dom"/>
</dbReference>
<keyword evidence="4" id="KW-0472">Membrane</keyword>
<dbReference type="GeneID" id="20239829"/>
<evidence type="ECO:0000259" key="5">
    <source>
        <dbReference type="PROSITE" id="PS50923"/>
    </source>
</evidence>
<dbReference type="HOGENOM" id="CLU_1134662_0_0_1"/>
<organism evidence="6 7">
    <name type="scientific">Lottia gigantea</name>
    <name type="common">Giant owl limpet</name>
    <dbReference type="NCBI Taxonomy" id="225164"/>
    <lineage>
        <taxon>Eukaryota</taxon>
        <taxon>Metazoa</taxon>
        <taxon>Spiralia</taxon>
        <taxon>Lophotrochozoa</taxon>
        <taxon>Mollusca</taxon>
        <taxon>Gastropoda</taxon>
        <taxon>Patellogastropoda</taxon>
        <taxon>Lottioidea</taxon>
        <taxon>Lottiidae</taxon>
        <taxon>Lottia</taxon>
    </lineage>
</organism>
<dbReference type="SUPFAM" id="SSF57535">
    <property type="entry name" value="Complement control module/SCR domain"/>
    <property type="match status" value="1"/>
</dbReference>